<dbReference type="PANTHER" id="PTHR43433:SF5">
    <property type="entry name" value="AB HYDROLASE-1 DOMAIN-CONTAINING PROTEIN"/>
    <property type="match status" value="1"/>
</dbReference>
<dbReference type="RefSeq" id="WP_143847074.1">
    <property type="nucleotide sequence ID" value="NZ_VLXZ01000002.1"/>
</dbReference>
<reference evidence="2 3" key="1">
    <citation type="submission" date="2019-07" db="EMBL/GenBank/DDBJ databases">
        <authorList>
            <person name="Park Y.J."/>
            <person name="Jeong S.E."/>
            <person name="Jung H.S."/>
        </authorList>
    </citation>
    <scope>NUCLEOTIDE SEQUENCE [LARGE SCALE GENOMIC DNA]</scope>
    <source>
        <strain evidence="3">P16(2019)</strain>
    </source>
</reference>
<dbReference type="Proteomes" id="UP000318521">
    <property type="component" value="Unassembled WGS sequence"/>
</dbReference>
<dbReference type="Gene3D" id="6.10.140.700">
    <property type="match status" value="1"/>
</dbReference>
<dbReference type="InterPro" id="IPR000073">
    <property type="entry name" value="AB_hydrolase_1"/>
</dbReference>
<dbReference type="PANTHER" id="PTHR43433">
    <property type="entry name" value="HYDROLASE, ALPHA/BETA FOLD FAMILY PROTEIN"/>
    <property type="match status" value="1"/>
</dbReference>
<evidence type="ECO:0000313" key="2">
    <source>
        <dbReference type="EMBL" id="TSB47640.1"/>
    </source>
</evidence>
<organism evidence="2 3">
    <name type="scientific">Alkalicoccobacillus porphyridii</name>
    <dbReference type="NCBI Taxonomy" id="2597270"/>
    <lineage>
        <taxon>Bacteria</taxon>
        <taxon>Bacillati</taxon>
        <taxon>Bacillota</taxon>
        <taxon>Bacilli</taxon>
        <taxon>Bacillales</taxon>
        <taxon>Bacillaceae</taxon>
        <taxon>Alkalicoccobacillus</taxon>
    </lineage>
</organism>
<dbReference type="InterPro" id="IPR029058">
    <property type="entry name" value="AB_hydrolase_fold"/>
</dbReference>
<gene>
    <name evidence="2" type="ORF">FN960_03715</name>
</gene>
<comment type="caution">
    <text evidence="2">The sequence shown here is derived from an EMBL/GenBank/DDBJ whole genome shotgun (WGS) entry which is preliminary data.</text>
</comment>
<dbReference type="InterPro" id="IPR050471">
    <property type="entry name" value="AB_hydrolase"/>
</dbReference>
<dbReference type="SUPFAM" id="SSF53474">
    <property type="entry name" value="alpha/beta-Hydrolases"/>
    <property type="match status" value="1"/>
</dbReference>
<keyword evidence="3" id="KW-1185">Reference proteome</keyword>
<proteinExistence type="predicted"/>
<evidence type="ECO:0000313" key="3">
    <source>
        <dbReference type="Proteomes" id="UP000318521"/>
    </source>
</evidence>
<keyword evidence="2" id="KW-0378">Hydrolase</keyword>
<protein>
    <submittedName>
        <fullName evidence="2">Alpha/beta hydrolase</fullName>
    </submittedName>
</protein>
<evidence type="ECO:0000259" key="1">
    <source>
        <dbReference type="Pfam" id="PF00561"/>
    </source>
</evidence>
<dbReference type="GO" id="GO:0016787">
    <property type="term" value="F:hydrolase activity"/>
    <property type="evidence" value="ECO:0007669"/>
    <property type="project" value="UniProtKB-KW"/>
</dbReference>
<dbReference type="AlphaFoldDB" id="A0A554A1R7"/>
<feature type="domain" description="AB hydrolase-1" evidence="1">
    <location>
        <begin position="40"/>
        <end position="266"/>
    </location>
</feature>
<dbReference type="Pfam" id="PF00561">
    <property type="entry name" value="Abhydrolase_1"/>
    <property type="match status" value="1"/>
</dbReference>
<name>A0A554A1R7_9BACI</name>
<sequence length="284" mass="32098">MWKKEIVETANGEFELFINGSGPPLCVTHLYSEFNERGNYFADAFIPHFTVYLINLRGAGGSVAVANHHEYSMSQSVQDLEAIRQALKLDTWSFAGHSTGAMIGLTYAVEAPNNLEKLVISAGAASYEYMQHPDCIYSKKNARNARLLELLSIIKSADSSLDERRAADREWMEMSLYRPENYDAYFSKSSSGKVVPARLDYFSYEELPSFNLFNQLPEVEKPILICCGKHDTQCPVDCSIHIHQALPKSELIIFKESNHSPFLEEPAAFSKMTERFKFLDSSHT</sequence>
<accession>A0A554A1R7</accession>
<dbReference type="Gene3D" id="3.40.50.1820">
    <property type="entry name" value="alpha/beta hydrolase"/>
    <property type="match status" value="1"/>
</dbReference>
<dbReference type="OrthoDB" id="9796770at2"/>
<dbReference type="EMBL" id="VLXZ01000002">
    <property type="protein sequence ID" value="TSB47640.1"/>
    <property type="molecule type" value="Genomic_DNA"/>
</dbReference>